<proteinExistence type="predicted"/>
<dbReference type="GO" id="GO:0003676">
    <property type="term" value="F:nucleic acid binding"/>
    <property type="evidence" value="ECO:0007669"/>
    <property type="project" value="InterPro"/>
</dbReference>
<dbReference type="GO" id="GO:0015074">
    <property type="term" value="P:DNA integration"/>
    <property type="evidence" value="ECO:0007669"/>
    <property type="project" value="InterPro"/>
</dbReference>
<evidence type="ECO:0000259" key="2">
    <source>
        <dbReference type="PROSITE" id="PS50994"/>
    </source>
</evidence>
<dbReference type="InterPro" id="IPR001584">
    <property type="entry name" value="Integrase_cat-core"/>
</dbReference>
<sequence length="386" mass="42377">MRYDLDGDLLTYAIDTFDTPRVVIPAGDDLRARLVHEYHDVPAGGHLGREKTFAALSRDFFWPRMYKWIRKWVHSCEICQRVKPAASKQAPLPPLPIATSAWRSVSMDFIFGLPRDAEGRTGVLVLVNRFSKMVNLAPVAAEVTADESAELFLDLVFRHHGLPESIVSDRDPCFTSAFWTRLFALLGTRLLMSTAAHPETDGQTERPLLPMTEFALNNSTHASTGLTPFFVNNARHPRFSALLTVRSSNSAAVSTLGGGGVAPTSKSVQESSEPPLLQSAKSRTRDATVEGHALHGVAYEEFFAVDAAPPAASVANFTPAAAPTPIDSAAVSEFLLHRQAVTRFVRSKPLLTDRRRMQIGEAGRACRPSGEASEYFYLRMASKARL</sequence>
<dbReference type="Pfam" id="PF17921">
    <property type="entry name" value="Integrase_H2C2"/>
    <property type="match status" value="1"/>
</dbReference>
<dbReference type="InterPro" id="IPR012337">
    <property type="entry name" value="RNaseH-like_sf"/>
</dbReference>
<dbReference type="InterPro" id="IPR041588">
    <property type="entry name" value="Integrase_H2C2"/>
</dbReference>
<dbReference type="EMBL" id="QXGD01003884">
    <property type="protein sequence ID" value="KAE9173885.1"/>
    <property type="molecule type" value="Genomic_DNA"/>
</dbReference>
<dbReference type="SUPFAM" id="SSF53098">
    <property type="entry name" value="Ribonuclease H-like"/>
    <property type="match status" value="1"/>
</dbReference>
<feature type="domain" description="Integrase catalytic" evidence="2">
    <location>
        <begin position="92"/>
        <end position="271"/>
    </location>
</feature>
<evidence type="ECO:0000313" key="3">
    <source>
        <dbReference type="EMBL" id="KAE9173885.1"/>
    </source>
</evidence>
<dbReference type="FunFam" id="1.10.340.70:FF:000001">
    <property type="entry name" value="Retrovirus-related Pol polyprotein from transposon gypsy-like Protein"/>
    <property type="match status" value="1"/>
</dbReference>
<evidence type="ECO:0000256" key="1">
    <source>
        <dbReference type="SAM" id="MobiDB-lite"/>
    </source>
</evidence>
<dbReference type="Proteomes" id="UP000440367">
    <property type="component" value="Unassembled WGS sequence"/>
</dbReference>
<feature type="region of interest" description="Disordered" evidence="1">
    <location>
        <begin position="254"/>
        <end position="283"/>
    </location>
</feature>
<dbReference type="InterPro" id="IPR050951">
    <property type="entry name" value="Retrovirus_Pol_polyprotein"/>
</dbReference>
<comment type="caution">
    <text evidence="3">The sequence shown here is derived from an EMBL/GenBank/DDBJ whole genome shotgun (WGS) entry which is preliminary data.</text>
</comment>
<dbReference type="PANTHER" id="PTHR37984">
    <property type="entry name" value="PROTEIN CBG26694"/>
    <property type="match status" value="1"/>
</dbReference>
<dbReference type="AlphaFoldDB" id="A0A6A3VWZ2"/>
<gene>
    <name evidence="3" type="ORF">PF002_g29203</name>
</gene>
<dbReference type="Gene3D" id="1.10.340.70">
    <property type="match status" value="1"/>
</dbReference>
<name>A0A6A3VWZ2_9STRA</name>
<dbReference type="Gene3D" id="3.30.420.10">
    <property type="entry name" value="Ribonuclease H-like superfamily/Ribonuclease H"/>
    <property type="match status" value="1"/>
</dbReference>
<accession>A0A6A3VWZ2</accession>
<dbReference type="PANTHER" id="PTHR37984:SF5">
    <property type="entry name" value="PROTEIN NYNRIN-LIKE"/>
    <property type="match status" value="1"/>
</dbReference>
<dbReference type="PROSITE" id="PS50994">
    <property type="entry name" value="INTEGRASE"/>
    <property type="match status" value="1"/>
</dbReference>
<reference evidence="3 4" key="1">
    <citation type="submission" date="2018-08" db="EMBL/GenBank/DDBJ databases">
        <title>Genomic investigation of the strawberry pathogen Phytophthora fragariae indicates pathogenicity is determined by transcriptional variation in three key races.</title>
        <authorList>
            <person name="Adams T.M."/>
            <person name="Armitage A.D."/>
            <person name="Sobczyk M.K."/>
            <person name="Bates H.J."/>
            <person name="Dunwell J.M."/>
            <person name="Nellist C.F."/>
            <person name="Harrison R.J."/>
        </authorList>
    </citation>
    <scope>NUCLEOTIDE SEQUENCE [LARGE SCALE GENOMIC DNA]</scope>
    <source>
        <strain evidence="3 4">BC-1</strain>
    </source>
</reference>
<organism evidence="3 4">
    <name type="scientific">Phytophthora fragariae</name>
    <dbReference type="NCBI Taxonomy" id="53985"/>
    <lineage>
        <taxon>Eukaryota</taxon>
        <taxon>Sar</taxon>
        <taxon>Stramenopiles</taxon>
        <taxon>Oomycota</taxon>
        <taxon>Peronosporomycetes</taxon>
        <taxon>Peronosporales</taxon>
        <taxon>Peronosporaceae</taxon>
        <taxon>Phytophthora</taxon>
    </lineage>
</organism>
<evidence type="ECO:0000313" key="4">
    <source>
        <dbReference type="Proteomes" id="UP000440367"/>
    </source>
</evidence>
<dbReference type="InterPro" id="IPR036397">
    <property type="entry name" value="RNaseH_sf"/>
</dbReference>
<protein>
    <recommendedName>
        <fullName evidence="2">Integrase catalytic domain-containing protein</fullName>
    </recommendedName>
</protein>